<evidence type="ECO:0000313" key="1">
    <source>
        <dbReference type="EMBL" id="MDR6205760.1"/>
    </source>
</evidence>
<sequence length="233" mass="26370">MHIVRCAKRCAQVLRRVVEAVNIRAHQANIVLARNRHDFLLAFHVAGFRKAGRNQHRARNVLLADFRQRAGDELRGNRKHSDVDIPRHVQHTLIGLVAHDLVGLRVDRIDLALVATVDQVLHHRVADLAVFRRCTDHRDRIRLHDAVHLPHDVFLTRPIALYRRGEIEHDAHVGGNRTALAREHGVQIQLGDFGEVGHEPRDVFDQPGERLAVDGFAAAHALEHVGSRDAVEH</sequence>
<organism evidence="1 2">
    <name type="scientific">Paraburkholderia graminis</name>
    <dbReference type="NCBI Taxonomy" id="60548"/>
    <lineage>
        <taxon>Bacteria</taxon>
        <taxon>Pseudomonadati</taxon>
        <taxon>Pseudomonadota</taxon>
        <taxon>Betaproteobacteria</taxon>
        <taxon>Burkholderiales</taxon>
        <taxon>Burkholderiaceae</taxon>
        <taxon>Paraburkholderia</taxon>
    </lineage>
</organism>
<evidence type="ECO:0000313" key="2">
    <source>
        <dbReference type="Proteomes" id="UP001245184"/>
    </source>
</evidence>
<comment type="caution">
    <text evidence="1">The sequence shown here is derived from an EMBL/GenBank/DDBJ whole genome shotgun (WGS) entry which is preliminary data.</text>
</comment>
<name>A0ABD5CMJ8_9BURK</name>
<accession>A0ABD5CMJ8</accession>
<dbReference type="EMBL" id="JAVIZN010000002">
    <property type="protein sequence ID" value="MDR6205760.1"/>
    <property type="molecule type" value="Genomic_DNA"/>
</dbReference>
<reference evidence="1 2" key="1">
    <citation type="submission" date="2023-08" db="EMBL/GenBank/DDBJ databases">
        <title>Genome sequencing of plant associated microbes to promote plant fitness in Sorghum bicolor and Oryza sativa.</title>
        <authorList>
            <person name="Coleman-Derr D."/>
        </authorList>
    </citation>
    <scope>NUCLEOTIDE SEQUENCE [LARGE SCALE GENOMIC DNA]</scope>
    <source>
        <strain evidence="1 2">SLBN-33</strain>
    </source>
</reference>
<dbReference type="Proteomes" id="UP001245184">
    <property type="component" value="Unassembled WGS sequence"/>
</dbReference>
<protein>
    <submittedName>
        <fullName evidence="1">Uncharacterized protein</fullName>
    </submittedName>
</protein>
<gene>
    <name evidence="1" type="ORF">QF025_004480</name>
</gene>
<proteinExistence type="predicted"/>
<dbReference type="AlphaFoldDB" id="A0ABD5CMJ8"/>